<dbReference type="InterPro" id="IPR037941">
    <property type="entry name" value="SeP"/>
</dbReference>
<feature type="domain" description="Selenoprotein P N-terminal" evidence="7">
    <location>
        <begin position="1"/>
        <end position="172"/>
    </location>
</feature>
<keyword evidence="9" id="KW-1185">Reference proteome</keyword>
<keyword evidence="4" id="KW-0712">Selenocysteine</keyword>
<accession>A0A8S4ARW5</accession>
<dbReference type="EMBL" id="CAJRST010007779">
    <property type="protein sequence ID" value="CAG5897166.1"/>
    <property type="molecule type" value="Genomic_DNA"/>
</dbReference>
<comment type="subcellular location">
    <subcellularLocation>
        <location evidence="1">Secreted</location>
    </subcellularLocation>
</comment>
<keyword evidence="3" id="KW-0732">Signal</keyword>
<dbReference type="GO" id="GO:0008430">
    <property type="term" value="F:selenium binding"/>
    <property type="evidence" value="ECO:0007669"/>
    <property type="project" value="InterPro"/>
</dbReference>
<evidence type="ECO:0000313" key="8">
    <source>
        <dbReference type="EMBL" id="CAG5897166.1"/>
    </source>
</evidence>
<feature type="compositionally biased region" description="Basic residues" evidence="6">
    <location>
        <begin position="168"/>
        <end position="178"/>
    </location>
</feature>
<keyword evidence="5" id="KW-0325">Glycoprotein</keyword>
<name>A0A8S4ARW5_9TELE</name>
<feature type="compositionally biased region" description="Basic residues" evidence="6">
    <location>
        <begin position="134"/>
        <end position="145"/>
    </location>
</feature>
<dbReference type="PANTHER" id="PTHR10105">
    <property type="entry name" value="SELENOPROTEIN P"/>
    <property type="match status" value="1"/>
</dbReference>
<reference evidence="8" key="1">
    <citation type="submission" date="2021-05" db="EMBL/GenBank/DDBJ databases">
        <authorList>
            <person name="Tigano A."/>
        </authorList>
    </citation>
    <scope>NUCLEOTIDE SEQUENCE</scope>
</reference>
<organism evidence="8 9">
    <name type="scientific">Menidia menidia</name>
    <name type="common">Atlantic silverside</name>
    <dbReference type="NCBI Taxonomy" id="238744"/>
    <lineage>
        <taxon>Eukaryota</taxon>
        <taxon>Metazoa</taxon>
        <taxon>Chordata</taxon>
        <taxon>Craniata</taxon>
        <taxon>Vertebrata</taxon>
        <taxon>Euteleostomi</taxon>
        <taxon>Actinopterygii</taxon>
        <taxon>Neopterygii</taxon>
        <taxon>Teleostei</taxon>
        <taxon>Neoteleostei</taxon>
        <taxon>Acanthomorphata</taxon>
        <taxon>Ovalentaria</taxon>
        <taxon>Atherinomorphae</taxon>
        <taxon>Atheriniformes</taxon>
        <taxon>Atherinopsidae</taxon>
        <taxon>Menidiinae</taxon>
        <taxon>Menidia</taxon>
    </lineage>
</organism>
<dbReference type="GO" id="GO:0005576">
    <property type="term" value="C:extracellular region"/>
    <property type="evidence" value="ECO:0007669"/>
    <property type="project" value="UniProtKB-SubCell"/>
</dbReference>
<evidence type="ECO:0000256" key="6">
    <source>
        <dbReference type="SAM" id="MobiDB-lite"/>
    </source>
</evidence>
<sequence>MIVNDGELHSRAMYRELSRAAPGGVPVYQQSVLQKDVWETLDGDKDDFLIYDRCGLLTFHIVLPYSFLNYPYVEAAIRATYNRDICNCSSNSTSLRSLDVSVKNASGQFNVNRTAAAGLEEEVTPSGRAADHSHHPHHDHRLHHTSHQDRSDDDKNLNSTAPHQADGHHHHHPPRQQD</sequence>
<evidence type="ECO:0000259" key="7">
    <source>
        <dbReference type="Pfam" id="PF04592"/>
    </source>
</evidence>
<dbReference type="InterPro" id="IPR007671">
    <property type="entry name" value="Selenoprotein-P_N"/>
</dbReference>
<evidence type="ECO:0000256" key="5">
    <source>
        <dbReference type="ARBA" id="ARBA00023180"/>
    </source>
</evidence>
<evidence type="ECO:0000256" key="4">
    <source>
        <dbReference type="ARBA" id="ARBA00022933"/>
    </source>
</evidence>
<evidence type="ECO:0000256" key="2">
    <source>
        <dbReference type="ARBA" id="ARBA00022525"/>
    </source>
</evidence>
<keyword evidence="2" id="KW-0964">Secreted</keyword>
<evidence type="ECO:0000256" key="1">
    <source>
        <dbReference type="ARBA" id="ARBA00004613"/>
    </source>
</evidence>
<dbReference type="PANTHER" id="PTHR10105:SF4">
    <property type="entry name" value="SELENOPROTEIN P2"/>
    <property type="match status" value="1"/>
</dbReference>
<protein>
    <submittedName>
        <fullName evidence="8">(Atlantic silverside) hypothetical protein</fullName>
    </submittedName>
</protein>
<dbReference type="Pfam" id="PF04592">
    <property type="entry name" value="SelP_N"/>
    <property type="match status" value="1"/>
</dbReference>
<gene>
    <name evidence="8" type="ORF">MMEN_LOCUS8211</name>
</gene>
<dbReference type="AlphaFoldDB" id="A0A8S4ARW5"/>
<dbReference type="Proteomes" id="UP000677803">
    <property type="component" value="Unassembled WGS sequence"/>
</dbReference>
<proteinExistence type="predicted"/>
<dbReference type="OrthoDB" id="6134775at2759"/>
<comment type="caution">
    <text evidence="8">The sequence shown here is derived from an EMBL/GenBank/DDBJ whole genome shotgun (WGS) entry which is preliminary data.</text>
</comment>
<dbReference type="GO" id="GO:0001887">
    <property type="term" value="P:selenium compound metabolic process"/>
    <property type="evidence" value="ECO:0007669"/>
    <property type="project" value="TreeGrafter"/>
</dbReference>
<feature type="region of interest" description="Disordered" evidence="6">
    <location>
        <begin position="120"/>
        <end position="178"/>
    </location>
</feature>
<evidence type="ECO:0000256" key="3">
    <source>
        <dbReference type="ARBA" id="ARBA00022729"/>
    </source>
</evidence>
<feature type="compositionally biased region" description="Basic and acidic residues" evidence="6">
    <location>
        <begin position="146"/>
        <end position="156"/>
    </location>
</feature>
<evidence type="ECO:0000313" key="9">
    <source>
        <dbReference type="Proteomes" id="UP000677803"/>
    </source>
</evidence>